<accession>A0A8H3I554</accession>
<sequence length="399" mass="44350">MEADNECLTYSLAILGEAAVAQTARTSCLTYAGFLPRLLPAPQALLRISRPDRLSTFPADVIGYHSGNLRHTLGLIPTLLLKPELLNRFHVQCLRIERASKSQEAVVTAATFGPLTLLAIASFLLFVGLVVFAIYLGDGMALLALALLGSVSIIAHIGLYHRIDLAEYKDKNRSLPKSDVVIVYPNGSFQIVSCNEEIARKLFIEPEKCVYKIRSADLYRALAMLATLMLMFGVICLANAAPRLQFAFACVLVALNAAHWIVAALPEHRHWDLRTFDVKPTERWATERYSQALWTLIASTGTTRWVKSAKIAPDNQAWDAWLNEAQDHLVPGKIPVFKNKIMVEPLWDCQAALSRLLSEYEILDDTPSLHPPRTNIQDEKPTGEAKSDEPESVKEKPLI</sequence>
<feature type="compositionally biased region" description="Basic and acidic residues" evidence="1">
    <location>
        <begin position="376"/>
        <end position="399"/>
    </location>
</feature>
<dbReference type="Proteomes" id="UP000664521">
    <property type="component" value="Unassembled WGS sequence"/>
</dbReference>
<dbReference type="OrthoDB" id="5412502at2759"/>
<gene>
    <name evidence="3" type="ORF">HETSPECPRED_002358</name>
</gene>
<keyword evidence="2" id="KW-0472">Membrane</keyword>
<comment type="caution">
    <text evidence="3">The sequence shown here is derived from an EMBL/GenBank/DDBJ whole genome shotgun (WGS) entry which is preliminary data.</text>
</comment>
<organism evidence="3 4">
    <name type="scientific">Heterodermia speciosa</name>
    <dbReference type="NCBI Taxonomy" id="116794"/>
    <lineage>
        <taxon>Eukaryota</taxon>
        <taxon>Fungi</taxon>
        <taxon>Dikarya</taxon>
        <taxon>Ascomycota</taxon>
        <taxon>Pezizomycotina</taxon>
        <taxon>Lecanoromycetes</taxon>
        <taxon>OSLEUM clade</taxon>
        <taxon>Lecanoromycetidae</taxon>
        <taxon>Caliciales</taxon>
        <taxon>Physciaceae</taxon>
        <taxon>Heterodermia</taxon>
    </lineage>
</organism>
<dbReference type="AlphaFoldDB" id="A0A8H3I554"/>
<evidence type="ECO:0000256" key="2">
    <source>
        <dbReference type="SAM" id="Phobius"/>
    </source>
</evidence>
<feature type="transmembrane region" description="Helical" evidence="2">
    <location>
        <begin position="246"/>
        <end position="265"/>
    </location>
</feature>
<proteinExistence type="predicted"/>
<keyword evidence="2" id="KW-1133">Transmembrane helix</keyword>
<evidence type="ECO:0000313" key="3">
    <source>
        <dbReference type="EMBL" id="CAF9915307.1"/>
    </source>
</evidence>
<reference evidence="3" key="1">
    <citation type="submission" date="2021-03" db="EMBL/GenBank/DDBJ databases">
        <authorList>
            <person name="Tagirdzhanova G."/>
        </authorList>
    </citation>
    <scope>NUCLEOTIDE SEQUENCE</scope>
</reference>
<feature type="transmembrane region" description="Helical" evidence="2">
    <location>
        <begin position="105"/>
        <end position="135"/>
    </location>
</feature>
<name>A0A8H3I554_9LECA</name>
<keyword evidence="4" id="KW-1185">Reference proteome</keyword>
<evidence type="ECO:0000256" key="1">
    <source>
        <dbReference type="SAM" id="MobiDB-lite"/>
    </source>
</evidence>
<dbReference type="EMBL" id="CAJPDS010000015">
    <property type="protein sequence ID" value="CAF9915307.1"/>
    <property type="molecule type" value="Genomic_DNA"/>
</dbReference>
<evidence type="ECO:0000313" key="4">
    <source>
        <dbReference type="Proteomes" id="UP000664521"/>
    </source>
</evidence>
<feature type="transmembrane region" description="Helical" evidence="2">
    <location>
        <begin position="141"/>
        <end position="163"/>
    </location>
</feature>
<protein>
    <submittedName>
        <fullName evidence="3">Uncharacterized protein</fullName>
    </submittedName>
</protein>
<feature type="region of interest" description="Disordered" evidence="1">
    <location>
        <begin position="368"/>
        <end position="399"/>
    </location>
</feature>
<keyword evidence="2" id="KW-0812">Transmembrane</keyword>
<feature type="transmembrane region" description="Helical" evidence="2">
    <location>
        <begin position="218"/>
        <end position="240"/>
    </location>
</feature>